<comment type="caution">
    <text evidence="1">The sequence shown here is derived from an EMBL/GenBank/DDBJ whole genome shotgun (WGS) entry which is preliminary data.</text>
</comment>
<name>A0AAV7GII9_DENCH</name>
<gene>
    <name evidence="1" type="ORF">IEQ34_015466</name>
</gene>
<protein>
    <submittedName>
        <fullName evidence="1">Uncharacterized protein</fullName>
    </submittedName>
</protein>
<evidence type="ECO:0000313" key="1">
    <source>
        <dbReference type="EMBL" id="KAH0455434.1"/>
    </source>
</evidence>
<proteinExistence type="predicted"/>
<organism evidence="1 2">
    <name type="scientific">Dendrobium chrysotoxum</name>
    <name type="common">Orchid</name>
    <dbReference type="NCBI Taxonomy" id="161865"/>
    <lineage>
        <taxon>Eukaryota</taxon>
        <taxon>Viridiplantae</taxon>
        <taxon>Streptophyta</taxon>
        <taxon>Embryophyta</taxon>
        <taxon>Tracheophyta</taxon>
        <taxon>Spermatophyta</taxon>
        <taxon>Magnoliopsida</taxon>
        <taxon>Liliopsida</taxon>
        <taxon>Asparagales</taxon>
        <taxon>Orchidaceae</taxon>
        <taxon>Epidendroideae</taxon>
        <taxon>Malaxideae</taxon>
        <taxon>Dendrobiinae</taxon>
        <taxon>Dendrobium</taxon>
    </lineage>
</organism>
<dbReference type="AlphaFoldDB" id="A0AAV7GII9"/>
<dbReference type="Proteomes" id="UP000775213">
    <property type="component" value="Unassembled WGS sequence"/>
</dbReference>
<sequence>MPGQTGSLHLLKRAKVAELATKNVEAKRAAKNGTMPWRSLKFEAMACCCCCSLSPGCTAKEMG</sequence>
<keyword evidence="2" id="KW-1185">Reference proteome</keyword>
<evidence type="ECO:0000313" key="2">
    <source>
        <dbReference type="Proteomes" id="UP000775213"/>
    </source>
</evidence>
<accession>A0AAV7GII9</accession>
<reference evidence="1 2" key="1">
    <citation type="journal article" date="2021" name="Hortic Res">
        <title>Chromosome-scale assembly of the Dendrobium chrysotoxum genome enhances the understanding of orchid evolution.</title>
        <authorList>
            <person name="Zhang Y."/>
            <person name="Zhang G.Q."/>
            <person name="Zhang D."/>
            <person name="Liu X.D."/>
            <person name="Xu X.Y."/>
            <person name="Sun W.H."/>
            <person name="Yu X."/>
            <person name="Zhu X."/>
            <person name="Wang Z.W."/>
            <person name="Zhao X."/>
            <person name="Zhong W.Y."/>
            <person name="Chen H."/>
            <person name="Yin W.L."/>
            <person name="Huang T."/>
            <person name="Niu S.C."/>
            <person name="Liu Z.J."/>
        </authorList>
    </citation>
    <scope>NUCLEOTIDE SEQUENCE [LARGE SCALE GENOMIC DNA]</scope>
    <source>
        <strain evidence="1">Lindl</strain>
    </source>
</reference>
<dbReference type="EMBL" id="JAGFBR010000014">
    <property type="protein sequence ID" value="KAH0455434.1"/>
    <property type="molecule type" value="Genomic_DNA"/>
</dbReference>